<organism evidence="1">
    <name type="scientific">Spironucleus salmonicida</name>
    <dbReference type="NCBI Taxonomy" id="348837"/>
    <lineage>
        <taxon>Eukaryota</taxon>
        <taxon>Metamonada</taxon>
        <taxon>Diplomonadida</taxon>
        <taxon>Hexamitidae</taxon>
        <taxon>Hexamitinae</taxon>
        <taxon>Spironucleus</taxon>
    </lineage>
</organism>
<reference evidence="2" key="2">
    <citation type="submission" date="2020-12" db="EMBL/GenBank/DDBJ databases">
        <title>New Spironucleus salmonicida genome in near-complete chromosomes.</title>
        <authorList>
            <person name="Xu F."/>
            <person name="Kurt Z."/>
            <person name="Jimenez-Gonzalez A."/>
            <person name="Astvaldsson A."/>
            <person name="Andersson J.O."/>
            <person name="Svard S.G."/>
        </authorList>
    </citation>
    <scope>NUCLEOTIDE SEQUENCE</scope>
    <source>
        <strain evidence="2">ATCC 50377</strain>
    </source>
</reference>
<dbReference type="EMBL" id="AUWU02000003">
    <property type="protein sequence ID" value="KAH0575734.1"/>
    <property type="molecule type" value="Genomic_DNA"/>
</dbReference>
<dbReference type="VEuPathDB" id="GiardiaDB:SS50377_23374"/>
<proteinExistence type="predicted"/>
<keyword evidence="3" id="KW-1185">Reference proteome</keyword>
<evidence type="ECO:0000313" key="2">
    <source>
        <dbReference type="EMBL" id="KAH0575734.1"/>
    </source>
</evidence>
<dbReference type="InterPro" id="IPR038664">
    <property type="entry name" value="Gar1/Naf1_Cbf5-bd_sf"/>
</dbReference>
<dbReference type="EMBL" id="KI546046">
    <property type="protein sequence ID" value="EST47246.1"/>
    <property type="molecule type" value="Genomic_DNA"/>
</dbReference>
<name>V6LU71_9EUKA</name>
<gene>
    <name evidence="1" type="ORF">SS50377_12755</name>
    <name evidence="2" type="ORF">SS50377_23374</name>
</gene>
<dbReference type="AlphaFoldDB" id="V6LU71"/>
<accession>V6LU71</accession>
<evidence type="ECO:0000313" key="3">
    <source>
        <dbReference type="Proteomes" id="UP000018208"/>
    </source>
</evidence>
<protein>
    <submittedName>
        <fullName evidence="1">Gar1/Naf1 RNA binding region-containing protein</fullName>
    </submittedName>
</protein>
<dbReference type="Gene3D" id="2.40.10.230">
    <property type="entry name" value="Probable tRNA pseudouridine synthase domain"/>
    <property type="match status" value="1"/>
</dbReference>
<reference evidence="1 2" key="1">
    <citation type="journal article" date="2014" name="PLoS Genet.">
        <title>The Genome of Spironucleus salmonicida Highlights a Fish Pathogen Adapted to Fluctuating Environments.</title>
        <authorList>
            <person name="Xu F."/>
            <person name="Jerlstrom-Hultqvist J."/>
            <person name="Einarsson E."/>
            <person name="Astvaldsson A."/>
            <person name="Svard S.G."/>
            <person name="Andersson J.O."/>
        </authorList>
    </citation>
    <scope>NUCLEOTIDE SEQUENCE</scope>
    <source>
        <strain evidence="2">ATCC 50377</strain>
    </source>
</reference>
<sequence>MEESSSSSIYSSQHSDQICDIPIFQQNYLDQVVSKYQDDNKIQSFGRILSKTQTQITIDGSLYPGLVYEGALKTNDDIFGIIIDIFGSPTQPFYICQFQSDVSIGQEVNILLNSVVEPELQID</sequence>
<evidence type="ECO:0000313" key="1">
    <source>
        <dbReference type="EMBL" id="EST47246.1"/>
    </source>
</evidence>
<dbReference type="Proteomes" id="UP000018208">
    <property type="component" value="Unassembled WGS sequence"/>
</dbReference>